<feature type="compositionally biased region" description="Basic and acidic residues" evidence="1">
    <location>
        <begin position="277"/>
        <end position="293"/>
    </location>
</feature>
<feature type="compositionally biased region" description="Low complexity" evidence="1">
    <location>
        <begin position="24"/>
        <end position="36"/>
    </location>
</feature>
<gene>
    <name evidence="2" type="ORF">SBRCBS47491_001364</name>
</gene>
<evidence type="ECO:0000313" key="2">
    <source>
        <dbReference type="EMBL" id="CAK7212118.1"/>
    </source>
</evidence>
<reference evidence="2 3" key="1">
    <citation type="submission" date="2024-01" db="EMBL/GenBank/DDBJ databases">
        <authorList>
            <person name="Allen C."/>
            <person name="Tagirdzhanova G."/>
        </authorList>
    </citation>
    <scope>NUCLEOTIDE SEQUENCE [LARGE SCALE GENOMIC DNA]</scope>
</reference>
<dbReference type="EMBL" id="CAWUHC010000007">
    <property type="protein sequence ID" value="CAK7212118.1"/>
    <property type="molecule type" value="Genomic_DNA"/>
</dbReference>
<protein>
    <submittedName>
        <fullName evidence="2">Uncharacterized protein</fullName>
    </submittedName>
</protein>
<proteinExistence type="predicted"/>
<feature type="region of interest" description="Disordered" evidence="1">
    <location>
        <begin position="88"/>
        <end position="323"/>
    </location>
</feature>
<feature type="compositionally biased region" description="Low complexity" evidence="1">
    <location>
        <begin position="221"/>
        <end position="254"/>
    </location>
</feature>
<evidence type="ECO:0000313" key="3">
    <source>
        <dbReference type="Proteomes" id="UP001642406"/>
    </source>
</evidence>
<organism evidence="2 3">
    <name type="scientific">Sporothrix bragantina</name>
    <dbReference type="NCBI Taxonomy" id="671064"/>
    <lineage>
        <taxon>Eukaryota</taxon>
        <taxon>Fungi</taxon>
        <taxon>Dikarya</taxon>
        <taxon>Ascomycota</taxon>
        <taxon>Pezizomycotina</taxon>
        <taxon>Sordariomycetes</taxon>
        <taxon>Sordariomycetidae</taxon>
        <taxon>Ophiostomatales</taxon>
        <taxon>Ophiostomataceae</taxon>
        <taxon>Sporothrix</taxon>
    </lineage>
</organism>
<sequence length="368" mass="39356">MSLARAFTTRRVRQTLELKDNKDAGGNNASSATTTSESFLSRSKTTKAFTTHGSIRNKISAPVELTHTTNMLSYSAPDINPRVNTRAAAITSSPSSSSSAKSDDESDSGYTAASTPPTSPDTPFPDDKRAMSPEPNHLSCYFMPPRQMTPEASGLGIATVDSASPNANASSTAPPQAGTAAFPASEAPAIPKRAPSHTKKSYDGLARNRSISRMSEQSVRSLSTKASFSFSRSSSSSTSTSVTSTSHTGTVKPSHPVPPPVTHTPSISITAAPPVTHKKDYSETHPFGHELAKVSELVEEFGKETEEEQQQQQPSTTTYSTNPIFAEEERELARQGLKKFSAESYISDIQSLMSTFFADARPVATVWI</sequence>
<evidence type="ECO:0000256" key="1">
    <source>
        <dbReference type="SAM" id="MobiDB-lite"/>
    </source>
</evidence>
<feature type="compositionally biased region" description="Low complexity" evidence="1">
    <location>
        <begin position="310"/>
        <end position="321"/>
    </location>
</feature>
<name>A0ABP0AXU2_9PEZI</name>
<feature type="region of interest" description="Disordered" evidence="1">
    <location>
        <begin position="17"/>
        <end position="43"/>
    </location>
</feature>
<feature type="compositionally biased region" description="Polar residues" evidence="1">
    <location>
        <begin position="209"/>
        <end position="220"/>
    </location>
</feature>
<keyword evidence="3" id="KW-1185">Reference proteome</keyword>
<dbReference type="Proteomes" id="UP001642406">
    <property type="component" value="Unassembled WGS sequence"/>
</dbReference>
<comment type="caution">
    <text evidence="2">The sequence shown here is derived from an EMBL/GenBank/DDBJ whole genome shotgun (WGS) entry which is preliminary data.</text>
</comment>
<feature type="compositionally biased region" description="Low complexity" evidence="1">
    <location>
        <begin position="162"/>
        <end position="175"/>
    </location>
</feature>
<accession>A0ABP0AXU2</accession>